<dbReference type="Pfam" id="PF00078">
    <property type="entry name" value="RVT_1"/>
    <property type="match status" value="1"/>
</dbReference>
<keyword evidence="2" id="KW-0695">RNA-directed DNA polymerase</keyword>
<dbReference type="InterPro" id="IPR043502">
    <property type="entry name" value="DNA/RNA_pol_sf"/>
</dbReference>
<dbReference type="InterPro" id="IPR003615">
    <property type="entry name" value="HNH_nuc"/>
</dbReference>
<reference evidence="2 3" key="1">
    <citation type="submission" date="2018-12" db="EMBL/GenBank/DDBJ databases">
        <title>Lysinibacillus antri sp. nov., isolated from a cave soil.</title>
        <authorList>
            <person name="Narsing Rao M.P."/>
            <person name="Zhang H."/>
            <person name="Dong Z.-Y."/>
            <person name="Niu X.-K."/>
            <person name="Zhang K."/>
            <person name="Fang B.-Z."/>
            <person name="Kang Y.-Q."/>
            <person name="Xiao M."/>
            <person name="Li W.-J."/>
        </authorList>
    </citation>
    <scope>NUCLEOTIDE SEQUENCE [LARGE SCALE GENOMIC DNA]</scope>
    <source>
        <strain evidence="2 3">SYSU K30002</strain>
    </source>
</reference>
<dbReference type="SUPFAM" id="SSF56672">
    <property type="entry name" value="DNA/RNA polymerases"/>
    <property type="match status" value="1"/>
</dbReference>
<evidence type="ECO:0000313" key="3">
    <source>
        <dbReference type="Proteomes" id="UP000287910"/>
    </source>
</evidence>
<dbReference type="InterPro" id="IPR051083">
    <property type="entry name" value="GrpII_Intron_Splice-Mob/Def"/>
</dbReference>
<dbReference type="InterPro" id="IPR030931">
    <property type="entry name" value="Group_II_RT_mat"/>
</dbReference>
<dbReference type="Proteomes" id="UP000287910">
    <property type="component" value="Unassembled WGS sequence"/>
</dbReference>
<evidence type="ECO:0000313" key="2">
    <source>
        <dbReference type="EMBL" id="RUL55768.1"/>
    </source>
</evidence>
<organism evidence="2 3">
    <name type="scientific">Lysinibacillus antri</name>
    <dbReference type="NCBI Taxonomy" id="2498145"/>
    <lineage>
        <taxon>Bacteria</taxon>
        <taxon>Bacillati</taxon>
        <taxon>Bacillota</taxon>
        <taxon>Bacilli</taxon>
        <taxon>Bacillales</taxon>
        <taxon>Bacillaceae</taxon>
        <taxon>Lysinibacillus</taxon>
    </lineage>
</organism>
<keyword evidence="2" id="KW-0808">Transferase</keyword>
<name>A0A3S0P5U3_9BACI</name>
<dbReference type="PANTHER" id="PTHR34047:SF8">
    <property type="entry name" value="PROTEIN YKFC"/>
    <property type="match status" value="1"/>
</dbReference>
<dbReference type="GO" id="GO:0003964">
    <property type="term" value="F:RNA-directed DNA polymerase activity"/>
    <property type="evidence" value="ECO:0007669"/>
    <property type="project" value="UniProtKB-KW"/>
</dbReference>
<accession>A0A3S0P5U3</accession>
<keyword evidence="2" id="KW-0548">Nucleotidyltransferase</keyword>
<protein>
    <submittedName>
        <fullName evidence="2">Group II intron reverse transcriptase/maturase</fullName>
        <ecNumber evidence="2">2.7.7.49</ecNumber>
    </submittedName>
</protein>
<sequence length="607" mass="70689">MADLMIQKLRNNEYFGLQPIFDNLYEQSKRGRYFTDIYKLIISRENILLAFRNLKSNTGSKTKGTNGHTIKHLNKMDADKLVRLTRKRLKNYSPHAVRRLFIPKPNGEMRPIGIPTIEDRLIQQMFLQVLEPIVEARFHPQSYGFRPKRSTHDALARCYHMVNHSHQHFVVDVDIKGFFDNVNHKKLMRQLWTIGIREKRVLSIIKKMLKAEITGEGISLKGTPQGGILSPLLANVVLNELDWWVSNQWETKPTRVPYKLKRNKTDALKKTSLKPMYLVRYADDFKIFTNSFKNARKIKIAVEKWLKERLGLEISEEKSKITNLRKNGTDFLGIRFRAVQKGNAKTGYIVNSKMDPKSKQKVLGVIRHQLVKFRKCPTPEKVMNFNSNILGLQNYYKIATRISQDFNEIRHKVHPNIKSLMFRNIFVKTKETNNIIDKFYGDYNCPRFKSNGLLVYPIEAIRHDIRGQRKPEFTIYNENHRSSIHKDLKQVSVREIEMFRKGIYKAKSILYENNRLSKYVAQKGCCGITGERLTPHNAICHHIKPTALGGSDEYENLIIINKNYHMLIHAKDPTATKEYGKLLAKFVNQAMTKLNKLRTEVGNPILS</sequence>
<dbReference type="InterPro" id="IPR000477">
    <property type="entry name" value="RT_dom"/>
</dbReference>
<dbReference type="Gene3D" id="1.10.30.50">
    <property type="match status" value="1"/>
</dbReference>
<feature type="domain" description="Reverse transcriptase" evidence="1">
    <location>
        <begin position="83"/>
        <end position="336"/>
    </location>
</feature>
<proteinExistence type="predicted"/>
<dbReference type="CDD" id="cd01651">
    <property type="entry name" value="RT_G2_intron"/>
    <property type="match status" value="1"/>
</dbReference>
<dbReference type="RefSeq" id="WP_126657515.1">
    <property type="nucleotide sequence ID" value="NZ_RYYR01000003.1"/>
</dbReference>
<dbReference type="PANTHER" id="PTHR34047">
    <property type="entry name" value="NUCLEAR INTRON MATURASE 1, MITOCHONDRIAL-RELATED"/>
    <property type="match status" value="1"/>
</dbReference>
<comment type="caution">
    <text evidence="2">The sequence shown here is derived from an EMBL/GenBank/DDBJ whole genome shotgun (WGS) entry which is preliminary data.</text>
</comment>
<gene>
    <name evidence="2" type="primary">ltrA</name>
    <name evidence="2" type="ORF">EK386_02845</name>
</gene>
<dbReference type="SMART" id="SM00507">
    <property type="entry name" value="HNHc"/>
    <property type="match status" value="1"/>
</dbReference>
<dbReference type="NCBIfam" id="TIGR04416">
    <property type="entry name" value="group_II_RT_mat"/>
    <property type="match status" value="1"/>
</dbReference>
<dbReference type="PROSITE" id="PS50878">
    <property type="entry name" value="RT_POL"/>
    <property type="match status" value="1"/>
</dbReference>
<dbReference type="AlphaFoldDB" id="A0A3S0P5U3"/>
<dbReference type="CDD" id="cd00085">
    <property type="entry name" value="HNHc"/>
    <property type="match status" value="1"/>
</dbReference>
<keyword evidence="3" id="KW-1185">Reference proteome</keyword>
<dbReference type="EMBL" id="RYYR01000003">
    <property type="protein sequence ID" value="RUL55768.1"/>
    <property type="molecule type" value="Genomic_DNA"/>
</dbReference>
<dbReference type="EC" id="2.7.7.49" evidence="2"/>
<evidence type="ECO:0000259" key="1">
    <source>
        <dbReference type="PROSITE" id="PS50878"/>
    </source>
</evidence>